<dbReference type="InterPro" id="IPR020568">
    <property type="entry name" value="Ribosomal_Su5_D2-typ_SF"/>
</dbReference>
<dbReference type="HAMAP" id="MF_01973">
    <property type="entry name" value="lon_bact"/>
    <property type="match status" value="1"/>
</dbReference>
<dbReference type="Pfam" id="PF22667">
    <property type="entry name" value="Lon_lid"/>
    <property type="match status" value="1"/>
</dbReference>
<dbReference type="InterPro" id="IPR003959">
    <property type="entry name" value="ATPase_AAA_core"/>
</dbReference>
<keyword evidence="3 10" id="KW-0645">Protease</keyword>
<dbReference type="Gene3D" id="2.30.130.40">
    <property type="entry name" value="LON domain-like"/>
    <property type="match status" value="1"/>
</dbReference>
<dbReference type="PROSITE" id="PS51787">
    <property type="entry name" value="LON_N"/>
    <property type="match status" value="1"/>
</dbReference>
<dbReference type="NCBIfam" id="TIGR00763">
    <property type="entry name" value="lon"/>
    <property type="match status" value="1"/>
</dbReference>
<evidence type="ECO:0000256" key="5">
    <source>
        <dbReference type="ARBA" id="ARBA00022801"/>
    </source>
</evidence>
<dbReference type="SUPFAM" id="SSF88697">
    <property type="entry name" value="PUA domain-like"/>
    <property type="match status" value="1"/>
</dbReference>
<gene>
    <name evidence="10" type="primary">lon</name>
    <name evidence="18" type="ORF">UBAL3_94170074</name>
</gene>
<comment type="subcellular location">
    <subcellularLocation>
        <location evidence="1 10 11">Cytoplasm</location>
    </subcellularLocation>
</comment>
<evidence type="ECO:0000259" key="16">
    <source>
        <dbReference type="PROSITE" id="PS51786"/>
    </source>
</evidence>
<dbReference type="GO" id="GO:0005524">
    <property type="term" value="F:ATP binding"/>
    <property type="evidence" value="ECO:0007669"/>
    <property type="project" value="UniProtKB-UniRule"/>
</dbReference>
<keyword evidence="7 10" id="KW-0067">ATP-binding</keyword>
<comment type="subunit">
    <text evidence="10 11">Homohexamer. Organized in a ring with a central cavity.</text>
</comment>
<dbReference type="GO" id="GO:0034605">
    <property type="term" value="P:cellular response to heat"/>
    <property type="evidence" value="ECO:0007669"/>
    <property type="project" value="UniProtKB-UniRule"/>
</dbReference>
<keyword evidence="19" id="KW-1185">Reference proteome</keyword>
<dbReference type="InterPro" id="IPR015947">
    <property type="entry name" value="PUA-like_sf"/>
</dbReference>
<feature type="binding site" evidence="10 13">
    <location>
        <begin position="386"/>
        <end position="393"/>
    </location>
    <ligand>
        <name>ATP</name>
        <dbReference type="ChEBI" id="CHEBI:30616"/>
    </ligand>
</feature>
<protein>
    <recommendedName>
        <fullName evidence="10 11">Lon protease</fullName>
        <ecNumber evidence="10 11">3.4.21.53</ecNumber>
    </recommendedName>
    <alternativeName>
        <fullName evidence="10">ATP-dependent protease La</fullName>
    </alternativeName>
</protein>
<dbReference type="SUPFAM" id="SSF54211">
    <property type="entry name" value="Ribosomal protein S5 domain 2-like"/>
    <property type="match status" value="1"/>
</dbReference>
<feature type="domain" description="Lon proteolytic" evidence="16">
    <location>
        <begin position="623"/>
        <end position="804"/>
    </location>
</feature>
<dbReference type="GO" id="GO:0005737">
    <property type="term" value="C:cytoplasm"/>
    <property type="evidence" value="ECO:0007669"/>
    <property type="project" value="UniProtKB-SubCell"/>
</dbReference>
<evidence type="ECO:0000259" key="17">
    <source>
        <dbReference type="PROSITE" id="PS51787"/>
    </source>
</evidence>
<dbReference type="CDD" id="cd19500">
    <property type="entry name" value="RecA-like_Lon"/>
    <property type="match status" value="1"/>
</dbReference>
<dbReference type="GO" id="GO:0004252">
    <property type="term" value="F:serine-type endopeptidase activity"/>
    <property type="evidence" value="ECO:0007669"/>
    <property type="project" value="UniProtKB-UniRule"/>
</dbReference>
<dbReference type="Pfam" id="PF05362">
    <property type="entry name" value="Lon_C"/>
    <property type="match status" value="1"/>
</dbReference>
<evidence type="ECO:0000313" key="19">
    <source>
        <dbReference type="Proteomes" id="UP000009374"/>
    </source>
</evidence>
<evidence type="ECO:0000256" key="11">
    <source>
        <dbReference type="PIRNR" id="PIRNR001174"/>
    </source>
</evidence>
<dbReference type="PRINTS" id="PR00830">
    <property type="entry name" value="ENDOLAPTASE"/>
</dbReference>
<dbReference type="EMBL" id="GG693877">
    <property type="protein sequence ID" value="EES52468.1"/>
    <property type="molecule type" value="Genomic_DNA"/>
</dbReference>
<evidence type="ECO:0000256" key="6">
    <source>
        <dbReference type="ARBA" id="ARBA00022825"/>
    </source>
</evidence>
<dbReference type="PROSITE" id="PS51786">
    <property type="entry name" value="LON_PROTEOLYTIC"/>
    <property type="match status" value="1"/>
</dbReference>
<evidence type="ECO:0000256" key="15">
    <source>
        <dbReference type="RuleBase" id="RU000591"/>
    </source>
</evidence>
<dbReference type="PANTHER" id="PTHR10046">
    <property type="entry name" value="ATP DEPENDENT LON PROTEASE FAMILY MEMBER"/>
    <property type="match status" value="1"/>
</dbReference>
<feature type="active site" evidence="10 12">
    <location>
        <position position="710"/>
    </location>
</feature>
<dbReference type="FunFam" id="3.40.50.300:FF:000021">
    <property type="entry name" value="Lon protease homolog"/>
    <property type="match status" value="1"/>
</dbReference>
<dbReference type="GO" id="GO:0004176">
    <property type="term" value="F:ATP-dependent peptidase activity"/>
    <property type="evidence" value="ECO:0007669"/>
    <property type="project" value="UniProtKB-UniRule"/>
</dbReference>
<evidence type="ECO:0000256" key="2">
    <source>
        <dbReference type="ARBA" id="ARBA00022490"/>
    </source>
</evidence>
<dbReference type="AlphaFoldDB" id="C6HYB7"/>
<dbReference type="GO" id="GO:0006515">
    <property type="term" value="P:protein quality control for misfolded or incompletely synthesized proteins"/>
    <property type="evidence" value="ECO:0007669"/>
    <property type="project" value="UniProtKB-UniRule"/>
</dbReference>
<keyword evidence="2 10" id="KW-0963">Cytoplasm</keyword>
<dbReference type="InterPro" id="IPR004815">
    <property type="entry name" value="Lon_bac/euk-typ"/>
</dbReference>
<feature type="active site" evidence="10 12">
    <location>
        <position position="753"/>
    </location>
</feature>
<dbReference type="InterPro" id="IPR046336">
    <property type="entry name" value="Lon_prtase_N_sf"/>
</dbReference>
<dbReference type="Gene3D" id="1.10.8.60">
    <property type="match status" value="1"/>
</dbReference>
<dbReference type="PROSITE" id="PS01046">
    <property type="entry name" value="LON_SER"/>
    <property type="match status" value="1"/>
</dbReference>
<keyword evidence="8 10" id="KW-0346">Stress response</keyword>
<evidence type="ECO:0000256" key="9">
    <source>
        <dbReference type="ARBA" id="ARBA00050665"/>
    </source>
</evidence>
<dbReference type="SUPFAM" id="SSF52540">
    <property type="entry name" value="P-loop containing nucleoside triphosphate hydrolases"/>
    <property type="match status" value="1"/>
</dbReference>
<dbReference type="InterPro" id="IPR003593">
    <property type="entry name" value="AAA+_ATPase"/>
</dbReference>
<keyword evidence="6 10" id="KW-0720">Serine protease</keyword>
<evidence type="ECO:0000313" key="18">
    <source>
        <dbReference type="EMBL" id="EES52468.1"/>
    </source>
</evidence>
<dbReference type="GO" id="GO:0043565">
    <property type="term" value="F:sequence-specific DNA binding"/>
    <property type="evidence" value="ECO:0007669"/>
    <property type="project" value="UniProtKB-UniRule"/>
</dbReference>
<evidence type="ECO:0000256" key="3">
    <source>
        <dbReference type="ARBA" id="ARBA00022670"/>
    </source>
</evidence>
<comment type="catalytic activity">
    <reaction evidence="9 10 11 14">
        <text>Hydrolysis of proteins in presence of ATP.</text>
        <dbReference type="EC" id="3.4.21.53"/>
    </reaction>
</comment>
<dbReference type="InterPro" id="IPR027417">
    <property type="entry name" value="P-loop_NTPase"/>
</dbReference>
<dbReference type="Pfam" id="PF02190">
    <property type="entry name" value="LON_substr_bdg"/>
    <property type="match status" value="1"/>
</dbReference>
<dbReference type="SMART" id="SM00382">
    <property type="entry name" value="AAA"/>
    <property type="match status" value="1"/>
</dbReference>
<evidence type="ECO:0000256" key="4">
    <source>
        <dbReference type="ARBA" id="ARBA00022741"/>
    </source>
</evidence>
<dbReference type="InterPro" id="IPR027543">
    <property type="entry name" value="Lon_bac"/>
</dbReference>
<evidence type="ECO:0000256" key="13">
    <source>
        <dbReference type="PIRSR" id="PIRSR001174-2"/>
    </source>
</evidence>
<dbReference type="Gene3D" id="1.20.58.1480">
    <property type="match status" value="1"/>
</dbReference>
<dbReference type="Gene3D" id="1.20.5.5270">
    <property type="match status" value="1"/>
</dbReference>
<sequence length="825" mass="90774">MADDPIKVPADSPYVVLNDTVVFPHILASIAFHDPRAMAAIDDAMNRDPKTLVCVAGKREGEEASAPEIISPEEAREIFEDGPPAPMAAEPSAHYEVGTLVVIHKLLRIPAGGIAIMVQGVRRVHLDREIPESPYPRAEISEIPEVPEKTDTTEALLRTILSQAKKLGTLASYLPDEFETMTLNVENPFHLCYLIATFLRLPVAERQEVLEAGTLEAKLHLIARHLVKEIEIQELGGKIKSKIADEVQKSQRDFFLREQMKAIQKELGDGEEGDEEVVRYRQKAQEVGLSPEAEKEVAREISRLVKAGGQSQEAQVIRTYLDVVLDLPWNRESPESYDLVEARRILDADHYDLEKVKERILDELAVLARKKKNNEGGRGPILCLLGPPGVGKTTLGQSIARAMGREFVRVSLGGVRDEAEIRGHRRTYVGAMPGRIIAGLRKAQTKNPVFMLDEIDKVGADYRGDPSAALLEVLDTAQNKDFRDHYLDLAFDLSRVFFLTTANVAQTIPPPLLDRMDLIPLSGYTWEEKLHIARSHLIPRAMGELSLDAREFDLPDATLKKIIREFTREAGVRSLDRKITSILRKIVRDRALQSRKKKIVVKGPDLARYLGNEYIEPETRLRKSGPGIVTGLAWTPNGGEVLFVESVAIPGSKGFILTGQLGDVMKESARTALSFAQSRSKTLGIPPEFFSKNEIHIHVPGGAIPKDGPSAGITMTTAILSLATGIPVPSTVAMTGEISLSGRVLPVGGIKEKLIGAREAGITTIYLPAKNLKDTVELPDEVKRDLAIHPVETMDELIRVFFASAMKEAPKGRGVTKGSRSSGKG</sequence>
<comment type="function">
    <text evidence="10">ATP-dependent serine protease that mediates the selective degradation of mutant and abnormal proteins as well as certain short-lived regulatory proteins. Required for cellular homeostasis and for survival from DNA damage and developmental changes induced by stress. Degrades polypeptides processively to yield small peptide fragments that are 5 to 10 amino acids long. Binds to DNA in a double-stranded, site-specific manner.</text>
</comment>
<dbReference type="Gene3D" id="3.40.50.300">
    <property type="entry name" value="P-loop containing nucleotide triphosphate hydrolases"/>
    <property type="match status" value="1"/>
</dbReference>
<dbReference type="InterPro" id="IPR054594">
    <property type="entry name" value="Lon_lid"/>
</dbReference>
<dbReference type="PIRSF" id="PIRSF001174">
    <property type="entry name" value="Lon_proteas"/>
    <property type="match status" value="1"/>
</dbReference>
<dbReference type="GO" id="GO:0016887">
    <property type="term" value="F:ATP hydrolysis activity"/>
    <property type="evidence" value="ECO:0007669"/>
    <property type="project" value="UniProtKB-UniRule"/>
</dbReference>
<evidence type="ECO:0000256" key="8">
    <source>
        <dbReference type="ARBA" id="ARBA00023016"/>
    </source>
</evidence>
<keyword evidence="5 10" id="KW-0378">Hydrolase</keyword>
<comment type="similarity">
    <text evidence="10 11 14 15">Belongs to the peptidase S16 family.</text>
</comment>
<dbReference type="InterPro" id="IPR003111">
    <property type="entry name" value="Lon_prtase_N"/>
</dbReference>
<dbReference type="SMART" id="SM00464">
    <property type="entry name" value="LON"/>
    <property type="match status" value="1"/>
</dbReference>
<name>C6HYB7_9BACT</name>
<dbReference type="InterPro" id="IPR027065">
    <property type="entry name" value="Lon_Prtase"/>
</dbReference>
<feature type="domain" description="Lon N-terminal" evidence="17">
    <location>
        <begin position="12"/>
        <end position="230"/>
    </location>
</feature>
<evidence type="ECO:0000256" key="7">
    <source>
        <dbReference type="ARBA" id="ARBA00022840"/>
    </source>
</evidence>
<evidence type="ECO:0000256" key="10">
    <source>
        <dbReference type="HAMAP-Rule" id="MF_01973"/>
    </source>
</evidence>
<comment type="induction">
    <text evidence="10">By heat shock.</text>
</comment>
<dbReference type="Gene3D" id="3.30.230.10">
    <property type="match status" value="1"/>
</dbReference>
<evidence type="ECO:0000256" key="12">
    <source>
        <dbReference type="PIRSR" id="PIRSR001174-1"/>
    </source>
</evidence>
<dbReference type="EC" id="3.4.21.53" evidence="10 11"/>
<organism evidence="18 19">
    <name type="scientific">Leptospirillum ferrodiazotrophum</name>
    <dbReference type="NCBI Taxonomy" id="412449"/>
    <lineage>
        <taxon>Bacteria</taxon>
        <taxon>Pseudomonadati</taxon>
        <taxon>Nitrospirota</taxon>
        <taxon>Nitrospiria</taxon>
        <taxon>Nitrospirales</taxon>
        <taxon>Nitrospiraceae</taxon>
        <taxon>Leptospirillum</taxon>
    </lineage>
</organism>
<dbReference type="Pfam" id="PF00004">
    <property type="entry name" value="AAA"/>
    <property type="match status" value="1"/>
</dbReference>
<dbReference type="InterPro" id="IPR014721">
    <property type="entry name" value="Ribsml_uS5_D2-typ_fold_subgr"/>
</dbReference>
<evidence type="ECO:0000256" key="1">
    <source>
        <dbReference type="ARBA" id="ARBA00004496"/>
    </source>
</evidence>
<dbReference type="Proteomes" id="UP000009374">
    <property type="component" value="Unassembled WGS sequence"/>
</dbReference>
<keyword evidence="4 10" id="KW-0547">Nucleotide-binding</keyword>
<proteinExistence type="evidence at transcript level"/>
<reference evidence="18 19" key="1">
    <citation type="journal article" date="2009" name="Appl. Environ. Microbiol.">
        <title>Community genomic and proteomic analyses of chemoautotrophic iron-oxidizing "Leptospirillum rubarum" (Group II) and "Leptospirillum ferrodiazotrophum" (Group III) bacteria in acid mine drainage biofilms.</title>
        <authorList>
            <person name="Goltsman D.S."/>
            <person name="Denef V.J."/>
            <person name="Singer S.W."/>
            <person name="VerBerkmoes N.C."/>
            <person name="Lefsrud M."/>
            <person name="Mueller R.S."/>
            <person name="Dick G.J."/>
            <person name="Sun C.L."/>
            <person name="Wheeler K.E."/>
            <person name="Zemla A."/>
            <person name="Baker B.J."/>
            <person name="Hauser L."/>
            <person name="Land M."/>
            <person name="Shah M.B."/>
            <person name="Thelen M.P."/>
            <person name="Hettich R.L."/>
            <person name="Banfield J.F."/>
        </authorList>
    </citation>
    <scope>NUCLEOTIDE SEQUENCE [LARGE SCALE GENOMIC DNA]</scope>
</reference>
<dbReference type="InterPro" id="IPR008268">
    <property type="entry name" value="Peptidase_S16_AS"/>
</dbReference>
<accession>C6HYB7</accession>
<evidence type="ECO:0000256" key="14">
    <source>
        <dbReference type="PROSITE-ProRule" id="PRU01122"/>
    </source>
</evidence>
<dbReference type="InterPro" id="IPR008269">
    <property type="entry name" value="Lon_proteolytic"/>
</dbReference>